<protein>
    <recommendedName>
        <fullName evidence="1">RNase H type-1 domain-containing protein</fullName>
    </recommendedName>
</protein>
<dbReference type="GeneTree" id="ENSGT01030000235300"/>
<evidence type="ECO:0000313" key="2">
    <source>
        <dbReference type="Ensembl" id="ENSOTSP00005155748.1"/>
    </source>
</evidence>
<dbReference type="PROSITE" id="PS50879">
    <property type="entry name" value="RNASE_H_1"/>
    <property type="match status" value="1"/>
</dbReference>
<organism evidence="2 3">
    <name type="scientific">Oncorhynchus tshawytscha</name>
    <name type="common">Chinook salmon</name>
    <name type="synonym">Salmo tshawytscha</name>
    <dbReference type="NCBI Taxonomy" id="74940"/>
    <lineage>
        <taxon>Eukaryota</taxon>
        <taxon>Metazoa</taxon>
        <taxon>Chordata</taxon>
        <taxon>Craniata</taxon>
        <taxon>Vertebrata</taxon>
        <taxon>Euteleostomi</taxon>
        <taxon>Actinopterygii</taxon>
        <taxon>Neopterygii</taxon>
        <taxon>Teleostei</taxon>
        <taxon>Protacanthopterygii</taxon>
        <taxon>Salmoniformes</taxon>
        <taxon>Salmonidae</taxon>
        <taxon>Salmoninae</taxon>
        <taxon>Oncorhynchus</taxon>
    </lineage>
</organism>
<evidence type="ECO:0000313" key="3">
    <source>
        <dbReference type="Proteomes" id="UP000694402"/>
    </source>
</evidence>
<evidence type="ECO:0000259" key="1">
    <source>
        <dbReference type="PROSITE" id="PS50879"/>
    </source>
</evidence>
<accession>A0AAZ3SRY7</accession>
<sequence length="242" mass="26917">GKLGSATEPEKYRVSLWNELRRAYPTEKNYATLTSFAMEDGEQAAQYLDRAKTTWRSVHIEPHDQSEKLNMADALTAEDGLAHSCQERAAQELKLRPDLENEPLTSPDLWLYTDGCCYKGDTGNVAAYAVVQQLHDKTHVTLESGIIPQPASAQLAEIVALTQALEKAEGKTVNIYTDSAYAHGAVLKGREQAGTSALWFAGHVWYMTLGKVGDWSWRNLVGETGNGWEDWTTDEGAVKWRK</sequence>
<dbReference type="InterPro" id="IPR036397">
    <property type="entry name" value="RNaseH_sf"/>
</dbReference>
<dbReference type="InterPro" id="IPR002156">
    <property type="entry name" value="RNaseH_domain"/>
</dbReference>
<feature type="domain" description="RNase H type-1" evidence="1">
    <location>
        <begin position="105"/>
        <end position="242"/>
    </location>
</feature>
<dbReference type="Proteomes" id="UP000694402">
    <property type="component" value="Unassembled WGS sequence"/>
</dbReference>
<dbReference type="SUPFAM" id="SSF53098">
    <property type="entry name" value="Ribonuclease H-like"/>
    <property type="match status" value="1"/>
</dbReference>
<dbReference type="Ensembl" id="ENSOTST00005122399.1">
    <property type="protein sequence ID" value="ENSOTSP00005155748.1"/>
    <property type="gene ID" value="ENSOTSG00005071572.1"/>
</dbReference>
<keyword evidence="3" id="KW-1185">Reference proteome</keyword>
<proteinExistence type="predicted"/>
<dbReference type="Gene3D" id="3.30.420.10">
    <property type="entry name" value="Ribonuclease H-like superfamily/Ribonuclease H"/>
    <property type="match status" value="1"/>
</dbReference>
<dbReference type="InterPro" id="IPR012337">
    <property type="entry name" value="RNaseH-like_sf"/>
</dbReference>
<reference evidence="2" key="3">
    <citation type="submission" date="2025-09" db="UniProtKB">
        <authorList>
            <consortium name="Ensembl"/>
        </authorList>
    </citation>
    <scope>IDENTIFICATION</scope>
</reference>
<reference evidence="2" key="2">
    <citation type="submission" date="2025-08" db="UniProtKB">
        <authorList>
            <consortium name="Ensembl"/>
        </authorList>
    </citation>
    <scope>IDENTIFICATION</scope>
</reference>
<reference evidence="3" key="1">
    <citation type="journal article" date="2018" name="PLoS ONE">
        <title>Chinook salmon (Oncorhynchus tshawytscha) genome and transcriptome.</title>
        <authorList>
            <person name="Christensen K.A."/>
            <person name="Leong J.S."/>
            <person name="Sakhrani D."/>
            <person name="Biagi C.A."/>
            <person name="Minkley D.R."/>
            <person name="Withler R.E."/>
            <person name="Rondeau E.B."/>
            <person name="Koop B.F."/>
            <person name="Devlin R.H."/>
        </authorList>
    </citation>
    <scope>NUCLEOTIDE SEQUENCE [LARGE SCALE GENOMIC DNA]</scope>
</reference>
<dbReference type="GO" id="GO:0003676">
    <property type="term" value="F:nucleic acid binding"/>
    <property type="evidence" value="ECO:0007669"/>
    <property type="project" value="InterPro"/>
</dbReference>
<dbReference type="GO" id="GO:0004523">
    <property type="term" value="F:RNA-DNA hybrid ribonuclease activity"/>
    <property type="evidence" value="ECO:0007669"/>
    <property type="project" value="InterPro"/>
</dbReference>
<dbReference type="Pfam" id="PF00075">
    <property type="entry name" value="RNase_H"/>
    <property type="match status" value="1"/>
</dbReference>
<gene>
    <name evidence="2" type="primary">METTL21C</name>
</gene>
<dbReference type="AlphaFoldDB" id="A0AAZ3SRY7"/>
<name>A0AAZ3SRY7_ONCTS</name>